<dbReference type="Proteomes" id="UP001360560">
    <property type="component" value="Unassembled WGS sequence"/>
</dbReference>
<feature type="region of interest" description="Disordered" evidence="3">
    <location>
        <begin position="1"/>
        <end position="49"/>
    </location>
</feature>
<dbReference type="AlphaFoldDB" id="A0AAV5QMU7"/>
<keyword evidence="5" id="KW-1185">Reference proteome</keyword>
<evidence type="ECO:0000313" key="4">
    <source>
        <dbReference type="EMBL" id="GMM35857.1"/>
    </source>
</evidence>
<accession>A0AAV5QMU7</accession>
<evidence type="ECO:0000313" key="5">
    <source>
        <dbReference type="Proteomes" id="UP001360560"/>
    </source>
</evidence>
<dbReference type="RefSeq" id="XP_064852853.1">
    <property type="nucleotide sequence ID" value="XM_064996781.1"/>
</dbReference>
<dbReference type="Gene3D" id="1.25.40.480">
    <property type="match status" value="1"/>
</dbReference>
<evidence type="ECO:0000256" key="3">
    <source>
        <dbReference type="SAM" id="MobiDB-lite"/>
    </source>
</evidence>
<dbReference type="Pfam" id="PF05291">
    <property type="entry name" value="Bystin"/>
    <property type="match status" value="1"/>
</dbReference>
<dbReference type="PANTHER" id="PTHR12821:SF0">
    <property type="entry name" value="BYSTIN"/>
    <property type="match status" value="1"/>
</dbReference>
<comment type="caution">
    <text evidence="4">The sequence shown here is derived from an EMBL/GenBank/DDBJ whole genome shotgun (WGS) entry which is preliminary data.</text>
</comment>
<name>A0AAV5QMU7_9ASCO</name>
<gene>
    <name evidence="4" type="ORF">DASC09_031820</name>
</gene>
<organism evidence="4 5">
    <name type="scientific">Saccharomycopsis crataegensis</name>
    <dbReference type="NCBI Taxonomy" id="43959"/>
    <lineage>
        <taxon>Eukaryota</taxon>
        <taxon>Fungi</taxon>
        <taxon>Dikarya</taxon>
        <taxon>Ascomycota</taxon>
        <taxon>Saccharomycotina</taxon>
        <taxon>Saccharomycetes</taxon>
        <taxon>Saccharomycopsidaceae</taxon>
        <taxon>Saccharomycopsis</taxon>
    </lineage>
</organism>
<dbReference type="InterPro" id="IPR007955">
    <property type="entry name" value="Bystin"/>
</dbReference>
<dbReference type="GO" id="GO:0030515">
    <property type="term" value="F:snoRNA binding"/>
    <property type="evidence" value="ECO:0007669"/>
    <property type="project" value="TreeGrafter"/>
</dbReference>
<dbReference type="GO" id="GO:0006364">
    <property type="term" value="P:rRNA processing"/>
    <property type="evidence" value="ECO:0007669"/>
    <property type="project" value="TreeGrafter"/>
</dbReference>
<dbReference type="EMBL" id="BTFZ01000011">
    <property type="protein sequence ID" value="GMM35857.1"/>
    <property type="molecule type" value="Genomic_DNA"/>
</dbReference>
<evidence type="ECO:0000256" key="1">
    <source>
        <dbReference type="ARBA" id="ARBA00007114"/>
    </source>
</evidence>
<dbReference type="PANTHER" id="PTHR12821">
    <property type="entry name" value="BYSTIN"/>
    <property type="match status" value="1"/>
</dbReference>
<evidence type="ECO:0000256" key="2">
    <source>
        <dbReference type="SAM" id="Coils"/>
    </source>
</evidence>
<keyword evidence="2" id="KW-0175">Coiled coil</keyword>
<feature type="coiled-coil region" evidence="2">
    <location>
        <begin position="150"/>
        <end position="180"/>
    </location>
</feature>
<protein>
    <submittedName>
        <fullName evidence="4">SnoRNA-binding rRNA-processing protein</fullName>
    </submittedName>
</protein>
<proteinExistence type="inferred from homology"/>
<feature type="compositionally biased region" description="Acidic residues" evidence="3">
    <location>
        <begin position="93"/>
        <end position="107"/>
    </location>
</feature>
<feature type="region of interest" description="Disordered" evidence="3">
    <location>
        <begin position="71"/>
        <end position="107"/>
    </location>
</feature>
<dbReference type="GeneID" id="90073832"/>
<reference evidence="4 5" key="1">
    <citation type="journal article" date="2023" name="Elife">
        <title>Identification of key yeast species and microbe-microbe interactions impacting larval growth of Drosophila in the wild.</title>
        <authorList>
            <person name="Mure A."/>
            <person name="Sugiura Y."/>
            <person name="Maeda R."/>
            <person name="Honda K."/>
            <person name="Sakurai N."/>
            <person name="Takahashi Y."/>
            <person name="Watada M."/>
            <person name="Katoh T."/>
            <person name="Gotoh A."/>
            <person name="Gotoh Y."/>
            <person name="Taniguchi I."/>
            <person name="Nakamura K."/>
            <person name="Hayashi T."/>
            <person name="Katayama T."/>
            <person name="Uemura T."/>
            <person name="Hattori Y."/>
        </authorList>
    </citation>
    <scope>NUCLEOTIDE SEQUENCE [LARGE SCALE GENOMIC DNA]</scope>
    <source>
        <strain evidence="4 5">SC-9</strain>
    </source>
</reference>
<dbReference type="GO" id="GO:0030688">
    <property type="term" value="C:preribosome, small subunit precursor"/>
    <property type="evidence" value="ECO:0007669"/>
    <property type="project" value="TreeGrafter"/>
</dbReference>
<comment type="similarity">
    <text evidence="1">Belongs to the bystin family.</text>
</comment>
<dbReference type="GO" id="GO:0005730">
    <property type="term" value="C:nucleolus"/>
    <property type="evidence" value="ECO:0007669"/>
    <property type="project" value="TreeGrafter"/>
</dbReference>
<sequence>MGKATATSSKKKAQHSPLYRDITEDGGRLRENPRASKKSKSLKGEKDEEYIDAATSRKILQLAKVQQEELEEEENMLNKDSNITSKYRFQVPEDSEEEEDSDEADAEEFETLGEYDDADEEIEEHISEEDAKLFEQYLNSQKTFDGSQSYNLADKIMAEIENKKSQLQRTEEGEEEERGEGVMLPPKVIAAYTQIGEVLSTWTHGKLPKLFKIIPTLNNWEDVLYVTNTPSWSPHAVYEATRLFVSNLGAKEAEKFIYMVLLERFRNDIADDENHKLNYHLYRALKKALYKPSAFFKGFLFPLVETGCTSHEAKIAASILSKISIPVLHSSVALSHLLTLEYHPAIIIFICTLIEKKYALPYQTVDDLVFYFMKFRRAANANGDMMDVEDDVVRREQKLTVGWYKAFLAFAQRYKNDITDDQRDFLLETIRQRFHNGFGPEIRRELLAGKPRMSEGIKETEPEMMDIF</sequence>
<feature type="compositionally biased region" description="Basic and acidic residues" evidence="3">
    <location>
        <begin position="21"/>
        <end position="34"/>
    </location>
</feature>
<feature type="compositionally biased region" description="Polar residues" evidence="3">
    <location>
        <begin position="78"/>
        <end position="87"/>
    </location>
</feature>
<dbReference type="GO" id="GO:0005737">
    <property type="term" value="C:cytoplasm"/>
    <property type="evidence" value="ECO:0007669"/>
    <property type="project" value="TreeGrafter"/>
</dbReference>